<comment type="subcellular location">
    <subcellularLocation>
        <location evidence="1">Membrane</location>
        <topology evidence="1">Multi-pass membrane protein</topology>
    </subcellularLocation>
</comment>
<evidence type="ECO:0000256" key="1">
    <source>
        <dbReference type="ARBA" id="ARBA00004141"/>
    </source>
</evidence>
<feature type="transmembrane region" description="Helical" evidence="7">
    <location>
        <begin position="12"/>
        <end position="39"/>
    </location>
</feature>
<evidence type="ECO:0000313" key="9">
    <source>
        <dbReference type="EMBL" id="MCC2232002.1"/>
    </source>
</evidence>
<keyword evidence="3 7" id="KW-0812">Transmembrane</keyword>
<proteinExistence type="predicted"/>
<gene>
    <name evidence="9" type="ORF">LKD81_13510</name>
</gene>
<evidence type="ECO:0000259" key="8">
    <source>
        <dbReference type="Pfam" id="PF03600"/>
    </source>
</evidence>
<keyword evidence="4" id="KW-0677">Repeat</keyword>
<feature type="transmembrane region" description="Helical" evidence="7">
    <location>
        <begin position="404"/>
        <end position="424"/>
    </location>
</feature>
<evidence type="ECO:0000256" key="2">
    <source>
        <dbReference type="ARBA" id="ARBA00022448"/>
    </source>
</evidence>
<feature type="transmembrane region" description="Helical" evidence="7">
    <location>
        <begin position="51"/>
        <end position="70"/>
    </location>
</feature>
<dbReference type="GO" id="GO:0055085">
    <property type="term" value="P:transmembrane transport"/>
    <property type="evidence" value="ECO:0007669"/>
    <property type="project" value="InterPro"/>
</dbReference>
<feature type="transmembrane region" description="Helical" evidence="7">
    <location>
        <begin position="229"/>
        <end position="247"/>
    </location>
</feature>
<feature type="transmembrane region" description="Helical" evidence="7">
    <location>
        <begin position="91"/>
        <end position="121"/>
    </location>
</feature>
<evidence type="ECO:0000256" key="4">
    <source>
        <dbReference type="ARBA" id="ARBA00022737"/>
    </source>
</evidence>
<feature type="transmembrane region" description="Helical" evidence="7">
    <location>
        <begin position="322"/>
        <end position="344"/>
    </location>
</feature>
<accession>A0AAE3ECA7</accession>
<feature type="transmembrane region" description="Helical" evidence="7">
    <location>
        <begin position="365"/>
        <end position="392"/>
    </location>
</feature>
<dbReference type="Proteomes" id="UP001198182">
    <property type="component" value="Unassembled WGS sequence"/>
</dbReference>
<dbReference type="EMBL" id="JAJEQR010000047">
    <property type="protein sequence ID" value="MCC2232002.1"/>
    <property type="molecule type" value="Genomic_DNA"/>
</dbReference>
<keyword evidence="2" id="KW-0813">Transport</keyword>
<evidence type="ECO:0000256" key="5">
    <source>
        <dbReference type="ARBA" id="ARBA00022989"/>
    </source>
</evidence>
<dbReference type="InterPro" id="IPR004680">
    <property type="entry name" value="Cit_transptr-like_dom"/>
</dbReference>
<keyword evidence="6 7" id="KW-0472">Membrane</keyword>
<feature type="transmembrane region" description="Helical" evidence="7">
    <location>
        <begin position="186"/>
        <end position="203"/>
    </location>
</feature>
<organism evidence="9 10">
    <name type="scientific">Hominifimenecus microfluidus</name>
    <dbReference type="NCBI Taxonomy" id="2885348"/>
    <lineage>
        <taxon>Bacteria</taxon>
        <taxon>Bacillati</taxon>
        <taxon>Bacillota</taxon>
        <taxon>Clostridia</taxon>
        <taxon>Lachnospirales</taxon>
        <taxon>Lachnospiraceae</taxon>
        <taxon>Hominifimenecus</taxon>
    </lineage>
</organism>
<feature type="domain" description="Citrate transporter-like" evidence="8">
    <location>
        <begin position="16"/>
        <end position="311"/>
    </location>
</feature>
<keyword evidence="10" id="KW-1185">Reference proteome</keyword>
<dbReference type="Pfam" id="PF03600">
    <property type="entry name" value="CitMHS"/>
    <property type="match status" value="1"/>
</dbReference>
<reference evidence="9" key="1">
    <citation type="submission" date="2021-10" db="EMBL/GenBank/DDBJ databases">
        <title>Anaerobic single-cell dispensing facilitates the cultivation of human gut bacteria.</title>
        <authorList>
            <person name="Afrizal A."/>
        </authorList>
    </citation>
    <scope>NUCLEOTIDE SEQUENCE</scope>
    <source>
        <strain evidence="9">CLA-AA-H215</strain>
    </source>
</reference>
<feature type="transmembrane region" description="Helical" evidence="7">
    <location>
        <begin position="284"/>
        <end position="302"/>
    </location>
</feature>
<feature type="transmembrane region" description="Helical" evidence="7">
    <location>
        <begin position="253"/>
        <end position="272"/>
    </location>
</feature>
<protein>
    <submittedName>
        <fullName evidence="9">Anion permease</fullName>
    </submittedName>
</protein>
<dbReference type="PANTHER" id="PTHR43652:SF2">
    <property type="entry name" value="BASIC AMINO ACID ANTIPORTER YFCC-RELATED"/>
    <property type="match status" value="1"/>
</dbReference>
<name>A0AAE3ECA7_9FIRM</name>
<dbReference type="InterPro" id="IPR051679">
    <property type="entry name" value="DASS-Related_Transporters"/>
</dbReference>
<comment type="caution">
    <text evidence="9">The sequence shown here is derived from an EMBL/GenBank/DDBJ whole genome shotgun (WGS) entry which is preliminary data.</text>
</comment>
<dbReference type="PANTHER" id="PTHR43652">
    <property type="entry name" value="BASIC AMINO ACID ANTIPORTER YFCC-RELATED"/>
    <property type="match status" value="1"/>
</dbReference>
<dbReference type="AlphaFoldDB" id="A0AAE3ECA7"/>
<evidence type="ECO:0000313" key="10">
    <source>
        <dbReference type="Proteomes" id="UP001198182"/>
    </source>
</evidence>
<evidence type="ECO:0000256" key="3">
    <source>
        <dbReference type="ARBA" id="ARBA00022692"/>
    </source>
</evidence>
<evidence type="ECO:0000256" key="6">
    <source>
        <dbReference type="ARBA" id="ARBA00023136"/>
    </source>
</evidence>
<keyword evidence="5 7" id="KW-1133">Transmembrane helix</keyword>
<evidence type="ECO:0000256" key="7">
    <source>
        <dbReference type="SAM" id="Phobius"/>
    </source>
</evidence>
<dbReference type="GO" id="GO:0005886">
    <property type="term" value="C:plasma membrane"/>
    <property type="evidence" value="ECO:0007669"/>
    <property type="project" value="TreeGrafter"/>
</dbReference>
<dbReference type="RefSeq" id="WP_308454488.1">
    <property type="nucleotide sequence ID" value="NZ_JAJEQR010000047.1"/>
</dbReference>
<sequence length="428" mass="45799">MSPATITIMITVLMALMFLSGKFPFGLTTMTCCVLLVLTGVLEISDAFGGLSNKTIVMVAAMFALSTSLQKTNLALKLKGTLSAMSGKKDLALIVVLFAIYFVMLLIMPGIVAMALIIGFLDALPDTGEVTPSRVIMPLLMFNVVWEGTVPVGMGATIDFSTNAYMESIVAADQLLVFGNTVSVKIIPAILMIPVCLFIWKLFPKKQLNMSAVQSKEMKESTLPQWKQNFVYACFILVIIVLVLNKVAFFGKIMWIFPAACVVAMGLVGVMNPKELTLAVCSDTVWMLAGILGVTAALTNSGAAEIIGNMLLSLISWTNNSFMILLIVCLFTAIMTTFLSNSGVKSVLTPLVAAMAVAGGMDPRGMIICITVASGFSFCFPTGSTTCALAYAAGEYNPFKIAKITLPLLFCLCLITAFAANLFFPVWG</sequence>